<proteinExistence type="predicted"/>
<evidence type="ECO:0000313" key="2">
    <source>
        <dbReference type="Proteomes" id="UP001159427"/>
    </source>
</evidence>
<comment type="caution">
    <text evidence="1">The sequence shown here is derived from an EMBL/GenBank/DDBJ whole genome shotgun (WGS) entry which is preliminary data.</text>
</comment>
<name>A0ABN8LNC0_9CNID</name>
<sequence>MDLGLIDSTRAKANDREDDFEVLQTLRCQIIYGTSANNTRGLDFDNRDKLEARERDDGNERRARATGDEAVILAYDQQVGIMQRLVILWLTVGLLTRATHARHNITAALVALAPVLDNDQETALSMDGRNESSVLSVDWILLLMATAAQFLLVLHHR</sequence>
<gene>
    <name evidence="1" type="ORF">PEVE_00038107</name>
</gene>
<accession>A0ABN8LNC0</accession>
<keyword evidence="2" id="KW-1185">Reference proteome</keyword>
<organism evidence="1 2">
    <name type="scientific">Porites evermanni</name>
    <dbReference type="NCBI Taxonomy" id="104178"/>
    <lineage>
        <taxon>Eukaryota</taxon>
        <taxon>Metazoa</taxon>
        <taxon>Cnidaria</taxon>
        <taxon>Anthozoa</taxon>
        <taxon>Hexacorallia</taxon>
        <taxon>Scleractinia</taxon>
        <taxon>Fungiina</taxon>
        <taxon>Poritidae</taxon>
        <taxon>Porites</taxon>
    </lineage>
</organism>
<evidence type="ECO:0000313" key="1">
    <source>
        <dbReference type="EMBL" id="CAH3017492.1"/>
    </source>
</evidence>
<dbReference type="EMBL" id="CALNXI010000064">
    <property type="protein sequence ID" value="CAH3017492.1"/>
    <property type="molecule type" value="Genomic_DNA"/>
</dbReference>
<dbReference type="Proteomes" id="UP001159427">
    <property type="component" value="Unassembled WGS sequence"/>
</dbReference>
<reference evidence="1 2" key="1">
    <citation type="submission" date="2022-05" db="EMBL/GenBank/DDBJ databases">
        <authorList>
            <consortium name="Genoscope - CEA"/>
            <person name="William W."/>
        </authorList>
    </citation>
    <scope>NUCLEOTIDE SEQUENCE [LARGE SCALE GENOMIC DNA]</scope>
</reference>
<protein>
    <submittedName>
        <fullName evidence="1">Uncharacterized protein</fullName>
    </submittedName>
</protein>